<proteinExistence type="predicted"/>
<dbReference type="Gene3D" id="2.30.30.140">
    <property type="match status" value="1"/>
</dbReference>
<dbReference type="AlphaFoldDB" id="A0AAE0L007"/>
<dbReference type="GO" id="GO:0007064">
    <property type="term" value="P:mitotic sister chromatid cohesion"/>
    <property type="evidence" value="ECO:0007669"/>
    <property type="project" value="InterPro"/>
</dbReference>
<evidence type="ECO:0000313" key="4">
    <source>
        <dbReference type="Proteomes" id="UP001190700"/>
    </source>
</evidence>
<accession>A0AAE0L007</accession>
<dbReference type="Proteomes" id="UP001190700">
    <property type="component" value="Unassembled WGS sequence"/>
</dbReference>
<dbReference type="GO" id="GO:0000785">
    <property type="term" value="C:chromatin"/>
    <property type="evidence" value="ECO:0007669"/>
    <property type="project" value="TreeGrafter"/>
</dbReference>
<dbReference type="PANTHER" id="PTHR12663:SF0">
    <property type="entry name" value="PRECOCIOUS DISSOCIATION OF SISTERS 5, ISOFORM A"/>
    <property type="match status" value="1"/>
</dbReference>
<evidence type="ECO:0000313" key="3">
    <source>
        <dbReference type="EMBL" id="KAK3266720.1"/>
    </source>
</evidence>
<dbReference type="EMBL" id="LGRX02012868">
    <property type="protein sequence ID" value="KAK3266720.1"/>
    <property type="molecule type" value="Genomic_DNA"/>
</dbReference>
<protein>
    <recommendedName>
        <fullName evidence="5">Tudor domain-containing protein</fullName>
    </recommendedName>
</protein>
<comment type="caution">
    <text evidence="3">The sequence shown here is derived from an EMBL/GenBank/DDBJ whole genome shotgun (WGS) entry which is preliminary data.</text>
</comment>
<evidence type="ECO:0008006" key="5">
    <source>
        <dbReference type="Google" id="ProtNLM"/>
    </source>
</evidence>
<dbReference type="PANTHER" id="PTHR12663">
    <property type="entry name" value="ANDROGEN INDUCED INHIBITOR OF PROLIFERATION AS3 / PDS5-RELATED"/>
    <property type="match status" value="1"/>
</dbReference>
<evidence type="ECO:0000256" key="2">
    <source>
        <dbReference type="ARBA" id="ARBA00023242"/>
    </source>
</evidence>
<evidence type="ECO:0000256" key="1">
    <source>
        <dbReference type="ARBA" id="ARBA00004123"/>
    </source>
</evidence>
<reference evidence="3 4" key="1">
    <citation type="journal article" date="2015" name="Genome Biol. Evol.">
        <title>Comparative Genomics of a Bacterivorous Green Alga Reveals Evolutionary Causalities and Consequences of Phago-Mixotrophic Mode of Nutrition.</title>
        <authorList>
            <person name="Burns J.A."/>
            <person name="Paasch A."/>
            <person name="Narechania A."/>
            <person name="Kim E."/>
        </authorList>
    </citation>
    <scope>NUCLEOTIDE SEQUENCE [LARGE SCALE GENOMIC DNA]</scope>
    <source>
        <strain evidence="3 4">PLY_AMNH</strain>
    </source>
</reference>
<dbReference type="GO" id="GO:0006281">
    <property type="term" value="P:DNA repair"/>
    <property type="evidence" value="ECO:0007669"/>
    <property type="project" value="TreeGrafter"/>
</dbReference>
<name>A0AAE0L007_9CHLO</name>
<gene>
    <name evidence="3" type="ORF">CYMTET_24678</name>
</gene>
<dbReference type="GO" id="GO:0005634">
    <property type="term" value="C:nucleus"/>
    <property type="evidence" value="ECO:0007669"/>
    <property type="project" value="UniProtKB-SubCell"/>
</dbReference>
<dbReference type="InterPro" id="IPR039776">
    <property type="entry name" value="Pds5"/>
</dbReference>
<comment type="subcellular location">
    <subcellularLocation>
        <location evidence="1">Nucleus</location>
    </subcellularLocation>
</comment>
<keyword evidence="4" id="KW-1185">Reference proteome</keyword>
<dbReference type="CDD" id="cd20404">
    <property type="entry name" value="Tudor_Agenet_AtEML-like"/>
    <property type="match status" value="1"/>
</dbReference>
<keyword evidence="2" id="KW-0539">Nucleus</keyword>
<sequence length="186" mass="20645">MRVLPYMDDFLVLTDSFEDGEDLLSSKIGLGVVVETACDEQVERSKNLEVSDESEDSHRLVDDGVGCYLGTTQRGEILGAKVTVGTRLEVFWEDDDKFYPGVVKSFNEDGATHEVYDDGDKESLNLSEEKCNILLSEGVYEQNMERGGDYKENKRGVPRTTRPTVVAGDRGHSVGVLGLFAGDWEH</sequence>
<organism evidence="3 4">
    <name type="scientific">Cymbomonas tetramitiformis</name>
    <dbReference type="NCBI Taxonomy" id="36881"/>
    <lineage>
        <taxon>Eukaryota</taxon>
        <taxon>Viridiplantae</taxon>
        <taxon>Chlorophyta</taxon>
        <taxon>Pyramimonadophyceae</taxon>
        <taxon>Pyramimonadales</taxon>
        <taxon>Pyramimonadaceae</taxon>
        <taxon>Cymbomonas</taxon>
    </lineage>
</organism>
<dbReference type="SUPFAM" id="SSF63748">
    <property type="entry name" value="Tudor/PWWP/MBT"/>
    <property type="match status" value="1"/>
</dbReference>